<evidence type="ECO:0000256" key="1">
    <source>
        <dbReference type="ARBA" id="ARBA00010638"/>
    </source>
</evidence>
<dbReference type="InterPro" id="IPR024185">
    <property type="entry name" value="FTHF_cligase-like_sf"/>
</dbReference>
<dbReference type="Proteomes" id="UP001217083">
    <property type="component" value="Unassembled WGS sequence"/>
</dbReference>
<comment type="similarity">
    <text evidence="1 4">Belongs to the 5-formyltetrahydrofolate cyclo-ligase family.</text>
</comment>
<keyword evidence="2 4" id="KW-0547">Nucleotide-binding</keyword>
<comment type="cofactor">
    <cofactor evidence="4">
        <name>Mg(2+)</name>
        <dbReference type="ChEBI" id="CHEBI:18420"/>
    </cofactor>
</comment>
<dbReference type="RefSeq" id="WP_275649165.1">
    <property type="nucleotide sequence ID" value="NZ_JARFVA010000002.1"/>
</dbReference>
<dbReference type="Pfam" id="PF01812">
    <property type="entry name" value="5-FTHF_cyc-lig"/>
    <property type="match status" value="1"/>
</dbReference>
<keyword evidence="4" id="KW-0479">Metal-binding</keyword>
<dbReference type="EMBL" id="JARFVA010000002">
    <property type="protein sequence ID" value="MDF0707134.1"/>
    <property type="molecule type" value="Genomic_DNA"/>
</dbReference>
<evidence type="ECO:0000313" key="5">
    <source>
        <dbReference type="EMBL" id="MDF0707134.1"/>
    </source>
</evidence>
<comment type="caution">
    <text evidence="5">The sequence shown here is derived from an EMBL/GenBank/DDBJ whole genome shotgun (WGS) entry which is preliminary data.</text>
</comment>
<reference evidence="5 6" key="1">
    <citation type="submission" date="2023-03" db="EMBL/GenBank/DDBJ databases">
        <title>Muricauda XX sp. nov. and Muricauda XXX sp. nov., two novel species isolated from Okinawa Trough.</title>
        <authorList>
            <person name="Cao W."/>
            <person name="Deng X."/>
        </authorList>
    </citation>
    <scope>NUCLEOTIDE SEQUENCE [LARGE SCALE GENOMIC DNA]</scope>
    <source>
        <strain evidence="5 6">81s02</strain>
    </source>
</reference>
<dbReference type="Gene3D" id="3.40.50.10420">
    <property type="entry name" value="NagB/RpiA/CoA transferase-like"/>
    <property type="match status" value="1"/>
</dbReference>
<proteinExistence type="inferred from homology"/>
<dbReference type="GO" id="GO:0030272">
    <property type="term" value="F:5-formyltetrahydrofolate cyclo-ligase activity"/>
    <property type="evidence" value="ECO:0007669"/>
    <property type="project" value="UniProtKB-EC"/>
</dbReference>
<keyword evidence="3 4" id="KW-0067">ATP-binding</keyword>
<dbReference type="SUPFAM" id="SSF100950">
    <property type="entry name" value="NagB/RpiA/CoA transferase-like"/>
    <property type="match status" value="1"/>
</dbReference>
<sequence>MLKRELRKKYKNLRAEISPTNASDLSLVLANSLLQIPIWDFFYYHTFLSIEEKNEVDTLPLITLLQGKDKNVVVPKVIDDHLMENYLLTDSTPFKKSPWGVPEPVDGLEIPENKIDVVFVPLLAFDEKGNRVGYGKGFYDAFLHKCRKETVKIGLSFFTADPELISDVNENDVKLDFCVTPEKIYEF</sequence>
<evidence type="ECO:0000256" key="3">
    <source>
        <dbReference type="ARBA" id="ARBA00022840"/>
    </source>
</evidence>
<dbReference type="PANTHER" id="PTHR23407">
    <property type="entry name" value="ATPASE INHIBITOR/5-FORMYLTETRAHYDROFOLATE CYCLO-LIGASE"/>
    <property type="match status" value="1"/>
</dbReference>
<gene>
    <name evidence="5" type="ORF">PY091_07895</name>
</gene>
<organism evidence="5 6">
    <name type="scientific">Flagellimonas okinawensis</name>
    <dbReference type="NCBI Taxonomy" id="3031324"/>
    <lineage>
        <taxon>Bacteria</taxon>
        <taxon>Pseudomonadati</taxon>
        <taxon>Bacteroidota</taxon>
        <taxon>Flavobacteriia</taxon>
        <taxon>Flavobacteriales</taxon>
        <taxon>Flavobacteriaceae</taxon>
        <taxon>Flagellimonas</taxon>
    </lineage>
</organism>
<comment type="catalytic activity">
    <reaction evidence="4">
        <text>(6S)-5-formyl-5,6,7,8-tetrahydrofolate + ATP = (6R)-5,10-methenyltetrahydrofolate + ADP + phosphate</text>
        <dbReference type="Rhea" id="RHEA:10488"/>
        <dbReference type="ChEBI" id="CHEBI:30616"/>
        <dbReference type="ChEBI" id="CHEBI:43474"/>
        <dbReference type="ChEBI" id="CHEBI:57455"/>
        <dbReference type="ChEBI" id="CHEBI:57457"/>
        <dbReference type="ChEBI" id="CHEBI:456216"/>
        <dbReference type="EC" id="6.3.3.2"/>
    </reaction>
</comment>
<dbReference type="EC" id="6.3.3.2" evidence="4"/>
<protein>
    <recommendedName>
        <fullName evidence="4">5-formyltetrahydrofolate cyclo-ligase</fullName>
        <ecNumber evidence="4">6.3.3.2</ecNumber>
    </recommendedName>
</protein>
<keyword evidence="6" id="KW-1185">Reference proteome</keyword>
<dbReference type="NCBIfam" id="TIGR02727">
    <property type="entry name" value="MTHFS_bact"/>
    <property type="match status" value="1"/>
</dbReference>
<keyword evidence="4" id="KW-0460">Magnesium</keyword>
<dbReference type="PIRSF" id="PIRSF006806">
    <property type="entry name" value="FTHF_cligase"/>
    <property type="match status" value="1"/>
</dbReference>
<evidence type="ECO:0000313" key="6">
    <source>
        <dbReference type="Proteomes" id="UP001217083"/>
    </source>
</evidence>
<evidence type="ECO:0000256" key="4">
    <source>
        <dbReference type="RuleBase" id="RU361279"/>
    </source>
</evidence>
<dbReference type="PANTHER" id="PTHR23407:SF1">
    <property type="entry name" value="5-FORMYLTETRAHYDROFOLATE CYCLO-LIGASE"/>
    <property type="match status" value="1"/>
</dbReference>
<keyword evidence="5" id="KW-0436">Ligase</keyword>
<name>A0ABT5XML3_9FLAO</name>
<accession>A0ABT5XML3</accession>
<evidence type="ECO:0000256" key="2">
    <source>
        <dbReference type="ARBA" id="ARBA00022741"/>
    </source>
</evidence>
<dbReference type="InterPro" id="IPR037171">
    <property type="entry name" value="NagB/RpiA_transferase-like"/>
</dbReference>
<dbReference type="InterPro" id="IPR002698">
    <property type="entry name" value="FTHF_cligase"/>
</dbReference>